<evidence type="ECO:0000313" key="1">
    <source>
        <dbReference type="EMBL" id="URW77745.1"/>
    </source>
</evidence>
<proteinExistence type="predicted"/>
<dbReference type="RefSeq" id="WP_156860608.1">
    <property type="nucleotide sequence ID" value="NZ_CP010969.1"/>
</dbReference>
<evidence type="ECO:0000313" key="2">
    <source>
        <dbReference type="Proteomes" id="UP001056268"/>
    </source>
</evidence>
<dbReference type="EMBL" id="CP098324">
    <property type="protein sequence ID" value="URW77745.1"/>
    <property type="molecule type" value="Genomic_DNA"/>
</dbReference>
<keyword evidence="2" id="KW-1185">Reference proteome</keyword>
<evidence type="ECO:0008006" key="3">
    <source>
        <dbReference type="Google" id="ProtNLM"/>
    </source>
</evidence>
<organism evidence="1 2">
    <name type="scientific">Rickettsia conorii subsp. raoultii</name>
    <dbReference type="NCBI Taxonomy" id="369822"/>
    <lineage>
        <taxon>Bacteria</taxon>
        <taxon>Pseudomonadati</taxon>
        <taxon>Pseudomonadota</taxon>
        <taxon>Alphaproteobacteria</taxon>
        <taxon>Rickettsiales</taxon>
        <taxon>Rickettsiaceae</taxon>
        <taxon>Rickettsieae</taxon>
        <taxon>Rickettsia</taxon>
        <taxon>spotted fever group</taxon>
    </lineage>
</organism>
<dbReference type="Proteomes" id="UP001056268">
    <property type="component" value="Chromosome"/>
</dbReference>
<accession>A0ABY4TZC8</accession>
<gene>
    <name evidence="1" type="ORF">NBT09_07170</name>
</gene>
<name>A0ABY4TZC8_RICCR</name>
<sequence>MYSRLFLNNSKVNASNPKLPTLKALLNKENKPPFDPSIKMVGNKTAADVLEEKKQL</sequence>
<reference evidence="1" key="1">
    <citation type="submission" date="2022-05" db="EMBL/GenBank/DDBJ databases">
        <title>Tracking Rickettsia raoultii infection dynamics in vivo by bioorthogonal metabolic labeling.</title>
        <authorList>
            <person name="Zhu D.-Y."/>
            <person name="Jia N."/>
            <person name="Li C."/>
            <person name="Zhang M.-Z."/>
            <person name="Liu H.-B."/>
            <person name="Cao W.-C."/>
        </authorList>
    </citation>
    <scope>NUCLEOTIDE SEQUENCE</scope>
    <source>
        <strain evidence="1">BIME</strain>
    </source>
</reference>
<protein>
    <recommendedName>
        <fullName evidence="3">Acyl-[acyl-carrier-protein]--UDP-N-acetylglucosamine O-acyltransferase</fullName>
    </recommendedName>
</protein>